<gene>
    <name evidence="2" type="ORF">FHY64_02800</name>
</gene>
<organism evidence="2 3">
    <name type="scientific">Pelagovum pacificum</name>
    <dbReference type="NCBI Taxonomy" id="2588711"/>
    <lineage>
        <taxon>Bacteria</taxon>
        <taxon>Pseudomonadati</taxon>
        <taxon>Pseudomonadota</taxon>
        <taxon>Alphaproteobacteria</taxon>
        <taxon>Rhodobacterales</taxon>
        <taxon>Paracoccaceae</taxon>
        <taxon>Pelagovum</taxon>
    </lineage>
</organism>
<dbReference type="OrthoDB" id="214902at2"/>
<dbReference type="Pfam" id="PF04993">
    <property type="entry name" value="TfoX_N"/>
    <property type="match status" value="1"/>
</dbReference>
<dbReference type="SUPFAM" id="SSF159894">
    <property type="entry name" value="YgaC/TfoX-N like"/>
    <property type="match status" value="1"/>
</dbReference>
<name>A0A5C5GBT1_9RHOB</name>
<evidence type="ECO:0000259" key="1">
    <source>
        <dbReference type="Pfam" id="PF04993"/>
    </source>
</evidence>
<dbReference type="Gene3D" id="3.30.1460.30">
    <property type="entry name" value="YgaC/TfoX-N like chaperone"/>
    <property type="match status" value="1"/>
</dbReference>
<reference evidence="2 3" key="1">
    <citation type="submission" date="2019-06" db="EMBL/GenBank/DDBJ databases">
        <title>Genome of new Rhodobacteraceae sp. SM1903.</title>
        <authorList>
            <person name="Ren X."/>
        </authorList>
    </citation>
    <scope>NUCLEOTIDE SEQUENCE [LARGE SCALE GENOMIC DNA]</scope>
    <source>
        <strain evidence="2 3">SM1903</strain>
    </source>
</reference>
<evidence type="ECO:0000313" key="2">
    <source>
        <dbReference type="EMBL" id="TNY32242.1"/>
    </source>
</evidence>
<accession>A0A5C5GBT1</accession>
<dbReference type="InterPro" id="IPR007076">
    <property type="entry name" value="TfoX_N"/>
</dbReference>
<dbReference type="AlphaFoldDB" id="A0A5C5GBT1"/>
<evidence type="ECO:0000313" key="3">
    <source>
        <dbReference type="Proteomes" id="UP000314011"/>
    </source>
</evidence>
<feature type="domain" description="TfoX N-terminal" evidence="1">
    <location>
        <begin position="14"/>
        <end position="92"/>
    </location>
</feature>
<protein>
    <submittedName>
        <fullName evidence="2">TfoX/Sxy family protein</fullName>
    </submittedName>
</protein>
<dbReference type="RefSeq" id="WP_140192922.1">
    <property type="nucleotide sequence ID" value="NZ_CP065915.1"/>
</dbReference>
<sequence>MAHDEGSAETLREDLADLPGLTEKRMFGGLCFMVDGNMACGITAERGMFRVGKQHEDEAAAIDGVIPMIHAGRRMGGFVRADLDCIADDDRRGRLMALVRANLATLPPK</sequence>
<proteinExistence type="predicted"/>
<keyword evidence="3" id="KW-1185">Reference proteome</keyword>
<dbReference type="Proteomes" id="UP000314011">
    <property type="component" value="Unassembled WGS sequence"/>
</dbReference>
<dbReference type="EMBL" id="VFFF01000001">
    <property type="protein sequence ID" value="TNY32242.1"/>
    <property type="molecule type" value="Genomic_DNA"/>
</dbReference>
<comment type="caution">
    <text evidence="2">The sequence shown here is derived from an EMBL/GenBank/DDBJ whole genome shotgun (WGS) entry which is preliminary data.</text>
</comment>